<reference evidence="1 2" key="1">
    <citation type="journal article" date="2022" name="Allergy">
        <title>Genome assembly and annotation of Periplaneta americana reveal a comprehensive cockroach allergen profile.</title>
        <authorList>
            <person name="Wang L."/>
            <person name="Xiong Q."/>
            <person name="Saelim N."/>
            <person name="Wang L."/>
            <person name="Nong W."/>
            <person name="Wan A.T."/>
            <person name="Shi M."/>
            <person name="Liu X."/>
            <person name="Cao Q."/>
            <person name="Hui J.H.L."/>
            <person name="Sookrung N."/>
            <person name="Leung T.F."/>
            <person name="Tungtrongchitr A."/>
            <person name="Tsui S.K.W."/>
        </authorList>
    </citation>
    <scope>NUCLEOTIDE SEQUENCE [LARGE SCALE GENOMIC DNA]</scope>
    <source>
        <strain evidence="1">PWHHKU_190912</strain>
    </source>
</reference>
<comment type="caution">
    <text evidence="1">The sequence shown here is derived from an EMBL/GenBank/DDBJ whole genome shotgun (WGS) entry which is preliminary data.</text>
</comment>
<name>A0ABQ8SSA0_PERAM</name>
<evidence type="ECO:0000313" key="1">
    <source>
        <dbReference type="EMBL" id="KAJ4437067.1"/>
    </source>
</evidence>
<sequence>MSPGFSTESHPAFAHIGLRENPGKNLNQVTCPDRESNPGHLVSRPDLLTVTPQSLMLAGSEFQSLGRAIVKEDEYEEVRWDGITGNRPFELVAEDEAAVSENEKDFSVLREEVELALREMKNGKATEVDGILIELPDIALGEDSPTNNESTFISKMEEQLEEEQFGFRKGKVSSSSIFRAEDLAYILVQADLSGISANKNKMVLEISRRFIIERLTRRYRLVDLGSDNRCLSIFQNRATGQPVIRLDTRASCWLSSRTHERLAGCPAGDGADIDPVGQPTMEAVRDLCDPLATAGFQDISCDHSGTGGWPVNSFAAGGFSS</sequence>
<dbReference type="Proteomes" id="UP001148838">
    <property type="component" value="Unassembled WGS sequence"/>
</dbReference>
<organism evidence="1 2">
    <name type="scientific">Periplaneta americana</name>
    <name type="common">American cockroach</name>
    <name type="synonym">Blatta americana</name>
    <dbReference type="NCBI Taxonomy" id="6978"/>
    <lineage>
        <taxon>Eukaryota</taxon>
        <taxon>Metazoa</taxon>
        <taxon>Ecdysozoa</taxon>
        <taxon>Arthropoda</taxon>
        <taxon>Hexapoda</taxon>
        <taxon>Insecta</taxon>
        <taxon>Pterygota</taxon>
        <taxon>Neoptera</taxon>
        <taxon>Polyneoptera</taxon>
        <taxon>Dictyoptera</taxon>
        <taxon>Blattodea</taxon>
        <taxon>Blattoidea</taxon>
        <taxon>Blattidae</taxon>
        <taxon>Blattinae</taxon>
        <taxon>Periplaneta</taxon>
    </lineage>
</organism>
<gene>
    <name evidence="1" type="ORF">ANN_17202</name>
</gene>
<protein>
    <submittedName>
        <fullName evidence="1">Uncharacterized protein</fullName>
    </submittedName>
</protein>
<dbReference type="EMBL" id="JAJSOF020000021">
    <property type="protein sequence ID" value="KAJ4437067.1"/>
    <property type="molecule type" value="Genomic_DNA"/>
</dbReference>
<proteinExistence type="predicted"/>
<evidence type="ECO:0000313" key="2">
    <source>
        <dbReference type="Proteomes" id="UP001148838"/>
    </source>
</evidence>
<accession>A0ABQ8SSA0</accession>
<keyword evidence="2" id="KW-1185">Reference proteome</keyword>